<dbReference type="InterPro" id="IPR010330">
    <property type="entry name" value="CoiA_nuc"/>
</dbReference>
<proteinExistence type="predicted"/>
<reference evidence="2 3" key="1">
    <citation type="submission" date="2020-10" db="EMBL/GenBank/DDBJ databases">
        <title>Streptomyces ferrugineus complate genome analysis.</title>
        <authorList>
            <person name="Anwar N."/>
        </authorList>
    </citation>
    <scope>NUCLEOTIDE SEQUENCE [LARGE SCALE GENOMIC DNA]</scope>
    <source>
        <strain evidence="2 3">CCTCC AA2014009</strain>
    </source>
</reference>
<dbReference type="AlphaFoldDB" id="A0A7M2SFA3"/>
<name>A0A7M2SFA3_9ACTN</name>
<evidence type="ECO:0000313" key="2">
    <source>
        <dbReference type="EMBL" id="QOV34994.1"/>
    </source>
</evidence>
<sequence>MANGVWHTGYRIKIELTHADLGHPDRPGLLDEITMPIEKRDRELLQCLQHHDTGICRAEERDRSPWMTIRRRTIDGTTTLVAAHLPVRTKPTAVESDKHKALKARIVRAAQRHGLTAEIEARSTDGKVRSDVLVTGGAERIGWEAQYSPITASTVRRRSAASVDRGIMPLWVTNDDRAALIDRAPWVRVDDWTWREIASERAMLVRGGIRHLQDWACIPAAQRPCPLNGGSCGGLHVQWDLPALCLPPKPHTRVDDLVTASAEGQYVPMKIPGQLNPRVSTRLWAPAADRDRWRDIIGEDEALPEPEVPAEASLTFTEETLDSTCRYGEDTRVFDDRRPRRDHADASGLHSFTEVPRRIFRVPHQPQRLTSSPEQRIAAAQRHGCAVWHIGPCAGCGTPIQRYGPGSAHACASCRRRVR</sequence>
<dbReference type="Pfam" id="PF06054">
    <property type="entry name" value="CoiA_nuc"/>
    <property type="match status" value="1"/>
</dbReference>
<evidence type="ECO:0000313" key="3">
    <source>
        <dbReference type="Proteomes" id="UP000594205"/>
    </source>
</evidence>
<accession>A0A7M2SFA3</accession>
<dbReference type="EMBL" id="CP063373">
    <property type="protein sequence ID" value="QOV34994.1"/>
    <property type="molecule type" value="Genomic_DNA"/>
</dbReference>
<gene>
    <name evidence="2" type="ORF">IM697_33675</name>
</gene>
<protein>
    <recommendedName>
        <fullName evidence="1">Competence protein CoiA nuclease-like domain-containing protein</fullName>
    </recommendedName>
</protein>
<organism evidence="2 3">
    <name type="scientific">Streptomyces ferrugineus</name>
    <dbReference type="NCBI Taxonomy" id="1413221"/>
    <lineage>
        <taxon>Bacteria</taxon>
        <taxon>Bacillati</taxon>
        <taxon>Actinomycetota</taxon>
        <taxon>Actinomycetes</taxon>
        <taxon>Kitasatosporales</taxon>
        <taxon>Streptomycetaceae</taxon>
        <taxon>Streptomyces</taxon>
    </lineage>
</organism>
<evidence type="ECO:0000259" key="1">
    <source>
        <dbReference type="Pfam" id="PF06054"/>
    </source>
</evidence>
<feature type="domain" description="Competence protein CoiA nuclease-like" evidence="1">
    <location>
        <begin position="95"/>
        <end position="179"/>
    </location>
</feature>
<dbReference type="Proteomes" id="UP000594205">
    <property type="component" value="Chromosome"/>
</dbReference>
<dbReference type="RefSeq" id="WP_194039860.1">
    <property type="nucleotide sequence ID" value="NZ_CP063373.1"/>
</dbReference>
<keyword evidence="3" id="KW-1185">Reference proteome</keyword>
<dbReference type="KEGG" id="sfeu:IM697_33675"/>